<reference evidence="2" key="1">
    <citation type="submission" date="2020-04" db="EMBL/GenBank/DDBJ databases">
        <title>Deep metagenomics examines the oral microbiome during advanced dental caries in children, revealing novel taxa and co-occurrences with host molecules.</title>
        <authorList>
            <person name="Baker J.L."/>
            <person name="Morton J.T."/>
            <person name="Dinis M."/>
            <person name="Alvarez R."/>
            <person name="Tran N.C."/>
            <person name="Knight R."/>
            <person name="Edlund A."/>
        </authorList>
    </citation>
    <scope>NUCLEOTIDE SEQUENCE</scope>
    <source>
        <strain evidence="2">JCVI_34_bin.1</strain>
    </source>
</reference>
<gene>
    <name evidence="2" type="ORF">HXK21_05335</name>
</gene>
<dbReference type="Proteomes" id="UP000704068">
    <property type="component" value="Unassembled WGS sequence"/>
</dbReference>
<dbReference type="EMBL" id="JABZGR010000013">
    <property type="protein sequence ID" value="MBF0970447.1"/>
    <property type="molecule type" value="Genomic_DNA"/>
</dbReference>
<evidence type="ECO:0000313" key="3">
    <source>
        <dbReference type="Proteomes" id="UP000704068"/>
    </source>
</evidence>
<feature type="transmembrane region" description="Helical" evidence="1">
    <location>
        <begin position="83"/>
        <end position="105"/>
    </location>
</feature>
<sequence length="125" mass="13881">MTKEERATKWLKRIPGAEHIDIEKKINICDKVARRALIVFFTVLIVELGLLLIIGQGELFNDIANLLNAIADGSHSRAHRRGLAIVGALVCVPMIVLPIIAALLLKNRWLQAEVDKEISDSHKGK</sequence>
<comment type="caution">
    <text evidence="2">The sequence shown here is derived from an EMBL/GenBank/DDBJ whole genome shotgun (WGS) entry which is preliminary data.</text>
</comment>
<dbReference type="RefSeq" id="WP_303763883.1">
    <property type="nucleotide sequence ID" value="NZ_JABZGR010000013.1"/>
</dbReference>
<keyword evidence="1" id="KW-0812">Transmembrane</keyword>
<evidence type="ECO:0000313" key="2">
    <source>
        <dbReference type="EMBL" id="MBF0970447.1"/>
    </source>
</evidence>
<protein>
    <submittedName>
        <fullName evidence="2">Uncharacterized protein</fullName>
    </submittedName>
</protein>
<proteinExistence type="predicted"/>
<feature type="transmembrane region" description="Helical" evidence="1">
    <location>
        <begin position="36"/>
        <end position="55"/>
    </location>
</feature>
<dbReference type="AlphaFoldDB" id="A0A929RZ02"/>
<organism evidence="2 3">
    <name type="scientific">Alloprevotella tannerae</name>
    <dbReference type="NCBI Taxonomy" id="76122"/>
    <lineage>
        <taxon>Bacteria</taxon>
        <taxon>Pseudomonadati</taxon>
        <taxon>Bacteroidota</taxon>
        <taxon>Bacteroidia</taxon>
        <taxon>Bacteroidales</taxon>
        <taxon>Prevotellaceae</taxon>
        <taxon>Alloprevotella</taxon>
    </lineage>
</organism>
<name>A0A929RZ02_9BACT</name>
<accession>A0A929RZ02</accession>
<keyword evidence="1" id="KW-0472">Membrane</keyword>
<evidence type="ECO:0000256" key="1">
    <source>
        <dbReference type="SAM" id="Phobius"/>
    </source>
</evidence>
<keyword evidence="1" id="KW-1133">Transmembrane helix</keyword>